<feature type="transmembrane region" description="Helical" evidence="1">
    <location>
        <begin position="113"/>
        <end position="134"/>
    </location>
</feature>
<name>A0A8J3BWR7_9ACTN</name>
<dbReference type="InterPro" id="IPR002931">
    <property type="entry name" value="Transglutaminase-like"/>
</dbReference>
<feature type="transmembrane region" description="Helical" evidence="1">
    <location>
        <begin position="189"/>
        <end position="210"/>
    </location>
</feature>
<dbReference type="Proteomes" id="UP000656042">
    <property type="component" value="Unassembled WGS sequence"/>
</dbReference>
<accession>A0A8J3BWR7</accession>
<feature type="transmembrane region" description="Helical" evidence="1">
    <location>
        <begin position="141"/>
        <end position="158"/>
    </location>
</feature>
<dbReference type="InterPro" id="IPR038765">
    <property type="entry name" value="Papain-like_cys_pep_sf"/>
</dbReference>
<gene>
    <name evidence="3" type="ORF">GCM10012284_04110</name>
</gene>
<dbReference type="Pfam" id="PF01841">
    <property type="entry name" value="Transglut_core"/>
    <property type="match status" value="1"/>
</dbReference>
<feature type="transmembrane region" description="Helical" evidence="1">
    <location>
        <begin position="551"/>
        <end position="573"/>
    </location>
</feature>
<evidence type="ECO:0000256" key="1">
    <source>
        <dbReference type="SAM" id="Phobius"/>
    </source>
</evidence>
<keyword evidence="1" id="KW-0812">Transmembrane</keyword>
<feature type="transmembrane region" description="Helical" evidence="1">
    <location>
        <begin position="164"/>
        <end position="182"/>
    </location>
</feature>
<dbReference type="PANTHER" id="PTHR42736">
    <property type="entry name" value="PROTEIN-GLUTAMINE GAMMA-GLUTAMYLTRANSFERASE"/>
    <property type="match status" value="1"/>
</dbReference>
<evidence type="ECO:0000259" key="2">
    <source>
        <dbReference type="SMART" id="SM00460"/>
    </source>
</evidence>
<feature type="domain" description="Transglutaminase-like" evidence="2">
    <location>
        <begin position="434"/>
        <end position="505"/>
    </location>
</feature>
<keyword evidence="4" id="KW-1185">Reference proteome</keyword>
<dbReference type="Gene3D" id="3.10.620.30">
    <property type="match status" value="1"/>
</dbReference>
<dbReference type="AlphaFoldDB" id="A0A8J3BWR7"/>
<dbReference type="RefSeq" id="WP_189077273.1">
    <property type="nucleotide sequence ID" value="NZ_BMMX01000001.1"/>
</dbReference>
<sequence>MTALRVGAVVLSGALGGLLFAPVFGLSTLLVPVLVPAAAVLVTTLCARRVAALTDWRPLLATAAGLLAVAETLLWPTTVAGLPTGRTAVALADGVTRSWWRTMESTWPARPDAGSVLFVPLLVLVCGVLGSELLLRLRSPLSAVVPALGLAVFSQLHVASTGVVAVAAGLGLALLAGVVLATDRAGPRWPFGVVALAAAVITGLVLPTAAPRVALRTEPRPPAGSPLTSPLDQLAGRLLDPNVEVLRVTGAVIPDRWPLLVLDEFDGVNWAPGGRFRRLGRLLPPGPQVTVATRRRTAAIRWAGDGDRWLPSQTWPATVHGAEPRVDPVHGTLLRTGPAASGPLDYRLDWWEPSVDGADLARATVDPGAPGGLPAGGPAPSGYPELAGAGVGGRRPSFAAALNLESYLRTNYRLAGPGDALPTGHGWPQLTAFLRETRRGTSEQFAAAYVVLARLAGIPARLAVGYRTPPRPDPDGWYTVRNRDALAWPEVAVAGVGWVPLDPTAATAMSPAEGGLAEATAQARDVAPETAAPQPVPAANSTAPTRPVVPWWAVLLAVPTAAVMWPVAVPAAWTIRAWRRRRRPPPAAVSGAWVEARDRLSAYGVAVSSAMTPRDLAESARPVVGDAIAADIRRLGGVVDRALWSGAVPDAGEVRLAWGVVRAVRRGVPWRRRFRATLGLRGLRGTR</sequence>
<proteinExistence type="predicted"/>
<evidence type="ECO:0000313" key="4">
    <source>
        <dbReference type="Proteomes" id="UP000656042"/>
    </source>
</evidence>
<dbReference type="PANTHER" id="PTHR42736:SF1">
    <property type="entry name" value="PROTEIN-GLUTAMINE GAMMA-GLUTAMYLTRANSFERASE"/>
    <property type="match status" value="1"/>
</dbReference>
<protein>
    <recommendedName>
        <fullName evidence="2">Transglutaminase-like domain-containing protein</fullName>
    </recommendedName>
</protein>
<keyword evidence="1" id="KW-1133">Transmembrane helix</keyword>
<dbReference type="SMART" id="SM00460">
    <property type="entry name" value="TGc"/>
    <property type="match status" value="1"/>
</dbReference>
<comment type="caution">
    <text evidence="3">The sequence shown here is derived from an EMBL/GenBank/DDBJ whole genome shotgun (WGS) entry which is preliminary data.</text>
</comment>
<reference evidence="3" key="2">
    <citation type="submission" date="2020-09" db="EMBL/GenBank/DDBJ databases">
        <authorList>
            <person name="Sun Q."/>
            <person name="Zhou Y."/>
        </authorList>
    </citation>
    <scope>NUCLEOTIDE SEQUENCE</scope>
    <source>
        <strain evidence="3">CGMCC 4.7299</strain>
    </source>
</reference>
<reference evidence="3" key="1">
    <citation type="journal article" date="2014" name="Int. J. Syst. Evol. Microbiol.">
        <title>Complete genome sequence of Corynebacterium casei LMG S-19264T (=DSM 44701T), isolated from a smear-ripened cheese.</title>
        <authorList>
            <consortium name="US DOE Joint Genome Institute (JGI-PGF)"/>
            <person name="Walter F."/>
            <person name="Albersmeier A."/>
            <person name="Kalinowski J."/>
            <person name="Ruckert C."/>
        </authorList>
    </citation>
    <scope>NUCLEOTIDE SEQUENCE</scope>
    <source>
        <strain evidence="3">CGMCC 4.7299</strain>
    </source>
</reference>
<dbReference type="InterPro" id="IPR052901">
    <property type="entry name" value="Bact_TGase-like"/>
</dbReference>
<feature type="transmembrane region" description="Helical" evidence="1">
    <location>
        <begin position="59"/>
        <end position="77"/>
    </location>
</feature>
<organism evidence="3 4">
    <name type="scientific">Mangrovihabitans endophyticus</name>
    <dbReference type="NCBI Taxonomy" id="1751298"/>
    <lineage>
        <taxon>Bacteria</taxon>
        <taxon>Bacillati</taxon>
        <taxon>Actinomycetota</taxon>
        <taxon>Actinomycetes</taxon>
        <taxon>Micromonosporales</taxon>
        <taxon>Micromonosporaceae</taxon>
        <taxon>Mangrovihabitans</taxon>
    </lineage>
</organism>
<keyword evidence="1" id="KW-0472">Membrane</keyword>
<dbReference type="EMBL" id="BMMX01000001">
    <property type="protein sequence ID" value="GGK73410.1"/>
    <property type="molecule type" value="Genomic_DNA"/>
</dbReference>
<feature type="transmembrane region" description="Helical" evidence="1">
    <location>
        <begin position="26"/>
        <end position="47"/>
    </location>
</feature>
<evidence type="ECO:0000313" key="3">
    <source>
        <dbReference type="EMBL" id="GGK73410.1"/>
    </source>
</evidence>
<dbReference type="SUPFAM" id="SSF54001">
    <property type="entry name" value="Cysteine proteinases"/>
    <property type="match status" value="1"/>
</dbReference>